<feature type="region of interest" description="Disordered" evidence="1">
    <location>
        <begin position="1"/>
        <end position="25"/>
    </location>
</feature>
<dbReference type="RefSeq" id="WP_114661173.1">
    <property type="nucleotide sequence ID" value="NZ_CP031194.1"/>
</dbReference>
<keyword evidence="3" id="KW-1185">Reference proteome</keyword>
<name>A0A345HT23_9ACTN</name>
<dbReference type="AlphaFoldDB" id="A0A345HT23"/>
<proteinExistence type="predicted"/>
<evidence type="ECO:0000313" key="2">
    <source>
        <dbReference type="EMBL" id="AXG79847.1"/>
    </source>
</evidence>
<dbReference type="Proteomes" id="UP000253868">
    <property type="component" value="Chromosome"/>
</dbReference>
<accession>A0A345HT23</accession>
<organism evidence="2 3">
    <name type="scientific">Streptomyces paludis</name>
    <dbReference type="NCBI Taxonomy" id="2282738"/>
    <lineage>
        <taxon>Bacteria</taxon>
        <taxon>Bacillati</taxon>
        <taxon>Actinomycetota</taxon>
        <taxon>Actinomycetes</taxon>
        <taxon>Kitasatosporales</taxon>
        <taxon>Streptomycetaceae</taxon>
        <taxon>Streptomyces</taxon>
    </lineage>
</organism>
<feature type="region of interest" description="Disordered" evidence="1">
    <location>
        <begin position="73"/>
        <end position="95"/>
    </location>
</feature>
<protein>
    <submittedName>
        <fullName evidence="2">Uncharacterized protein</fullName>
    </submittedName>
</protein>
<evidence type="ECO:0000256" key="1">
    <source>
        <dbReference type="SAM" id="MobiDB-lite"/>
    </source>
</evidence>
<gene>
    <name evidence="2" type="ORF">DVK44_21785</name>
</gene>
<dbReference type="KEGG" id="spad:DVK44_21785"/>
<feature type="compositionally biased region" description="Basic and acidic residues" evidence="1">
    <location>
        <begin position="75"/>
        <end position="95"/>
    </location>
</feature>
<reference evidence="3" key="1">
    <citation type="submission" date="2018-07" db="EMBL/GenBank/DDBJ databases">
        <authorList>
            <person name="Zhao J."/>
        </authorList>
    </citation>
    <scope>NUCLEOTIDE SEQUENCE [LARGE SCALE GENOMIC DNA]</scope>
    <source>
        <strain evidence="3">GSSD-12</strain>
    </source>
</reference>
<dbReference type="EMBL" id="CP031194">
    <property type="protein sequence ID" value="AXG79847.1"/>
    <property type="molecule type" value="Genomic_DNA"/>
</dbReference>
<feature type="compositionally biased region" description="Basic and acidic residues" evidence="1">
    <location>
        <begin position="15"/>
        <end position="25"/>
    </location>
</feature>
<sequence>MGERTTDTGTDDPEERGGAGRSDARERLSLLMETFGADGALVVGWDEPIEEDSYPAPAPGASPDWPACRCGGPKCRPDDWIPEKSGADGPQERDD</sequence>
<evidence type="ECO:0000313" key="3">
    <source>
        <dbReference type="Proteomes" id="UP000253868"/>
    </source>
</evidence>
<dbReference type="OrthoDB" id="4288696at2"/>